<evidence type="ECO:0000313" key="6">
    <source>
        <dbReference type="EMBL" id="AWI74315.1"/>
    </source>
</evidence>
<dbReference type="InterPro" id="IPR036390">
    <property type="entry name" value="WH_DNA-bd_sf"/>
</dbReference>
<dbReference type="InterPro" id="IPR005119">
    <property type="entry name" value="LysR_subst-bd"/>
</dbReference>
<dbReference type="CDD" id="cd08422">
    <property type="entry name" value="PBP2_CrgA_like"/>
    <property type="match status" value="1"/>
</dbReference>
<proteinExistence type="inferred from homology"/>
<dbReference type="GO" id="GO:0043565">
    <property type="term" value="F:sequence-specific DNA binding"/>
    <property type="evidence" value="ECO:0007669"/>
    <property type="project" value="TreeGrafter"/>
</dbReference>
<comment type="similarity">
    <text evidence="1">Belongs to the LysR transcriptional regulatory family.</text>
</comment>
<dbReference type="PRINTS" id="PR00039">
    <property type="entry name" value="HTHLYSR"/>
</dbReference>
<keyword evidence="2" id="KW-0805">Transcription regulation</keyword>
<dbReference type="EMBL" id="CP022187">
    <property type="protein sequence ID" value="AWI74315.1"/>
    <property type="molecule type" value="Genomic_DNA"/>
</dbReference>
<dbReference type="Gene3D" id="1.10.10.10">
    <property type="entry name" value="Winged helix-like DNA-binding domain superfamily/Winged helix DNA-binding domain"/>
    <property type="match status" value="1"/>
</dbReference>
<evidence type="ECO:0000256" key="3">
    <source>
        <dbReference type="ARBA" id="ARBA00023125"/>
    </source>
</evidence>
<dbReference type="GO" id="GO:0003700">
    <property type="term" value="F:DNA-binding transcription factor activity"/>
    <property type="evidence" value="ECO:0007669"/>
    <property type="project" value="InterPro"/>
</dbReference>
<feature type="domain" description="HTH lysR-type" evidence="5">
    <location>
        <begin position="1"/>
        <end position="59"/>
    </location>
</feature>
<name>A0A2U8GP93_9RHOO</name>
<organism evidence="6 7">
    <name type="scientific">Parazoarcus communis</name>
    <dbReference type="NCBI Taxonomy" id="41977"/>
    <lineage>
        <taxon>Bacteria</taxon>
        <taxon>Pseudomonadati</taxon>
        <taxon>Pseudomonadota</taxon>
        <taxon>Betaproteobacteria</taxon>
        <taxon>Rhodocyclales</taxon>
        <taxon>Zoogloeaceae</taxon>
        <taxon>Parazoarcus</taxon>
    </lineage>
</organism>
<keyword evidence="7" id="KW-1185">Reference proteome</keyword>
<evidence type="ECO:0000256" key="2">
    <source>
        <dbReference type="ARBA" id="ARBA00023015"/>
    </source>
</evidence>
<dbReference type="PANTHER" id="PTHR30537">
    <property type="entry name" value="HTH-TYPE TRANSCRIPTIONAL REGULATOR"/>
    <property type="match status" value="1"/>
</dbReference>
<gene>
    <name evidence="6" type="ORF">CEW83_03015</name>
</gene>
<dbReference type="SUPFAM" id="SSF53850">
    <property type="entry name" value="Periplasmic binding protein-like II"/>
    <property type="match status" value="1"/>
</dbReference>
<dbReference type="KEGG" id="acom:CEW83_03015"/>
<dbReference type="Gene3D" id="3.40.190.290">
    <property type="match status" value="1"/>
</dbReference>
<evidence type="ECO:0000313" key="7">
    <source>
        <dbReference type="Proteomes" id="UP000244930"/>
    </source>
</evidence>
<evidence type="ECO:0000259" key="5">
    <source>
        <dbReference type="PROSITE" id="PS50931"/>
    </source>
</evidence>
<dbReference type="PROSITE" id="PS50931">
    <property type="entry name" value="HTH_LYSR"/>
    <property type="match status" value="1"/>
</dbReference>
<dbReference type="PANTHER" id="PTHR30537:SF35">
    <property type="entry name" value="TRANSCRIPTIONAL REGULATORY PROTEIN"/>
    <property type="match status" value="1"/>
</dbReference>
<dbReference type="SUPFAM" id="SSF46785">
    <property type="entry name" value="Winged helix' DNA-binding domain"/>
    <property type="match status" value="1"/>
</dbReference>
<keyword evidence="4" id="KW-0804">Transcription</keyword>
<dbReference type="Pfam" id="PF00126">
    <property type="entry name" value="HTH_1"/>
    <property type="match status" value="1"/>
</dbReference>
<dbReference type="FunFam" id="1.10.10.10:FF:000001">
    <property type="entry name" value="LysR family transcriptional regulator"/>
    <property type="match status" value="1"/>
</dbReference>
<dbReference type="Pfam" id="PF03466">
    <property type="entry name" value="LysR_substrate"/>
    <property type="match status" value="1"/>
</dbReference>
<dbReference type="InterPro" id="IPR000847">
    <property type="entry name" value="LysR_HTH_N"/>
</dbReference>
<dbReference type="Proteomes" id="UP000244930">
    <property type="component" value="Chromosome"/>
</dbReference>
<dbReference type="AlphaFoldDB" id="A0A2U8GP93"/>
<sequence>MDRLQSMKIFACVVDSGGFSAAADQLGLSQAQVTRHVAALESDLGLRLLERTTRRMHLTEIGEAYLDRCRRILALVEEADTMGEAHRGEPRGVLRLTSSVSFARAHLAPAIAEYMQLFPETGFDLILSDRTLNMVDEGIDLAFRITHAVDPGLVARPLAPCRVVVCASPGYIERNGRPERPEDLRHHDCLSHSYFKRSIWPFRGAGGEQSIAVRTRVAGDVDFLHALACAGAGVAHLPSYLVGDDIRAGVLVPLLEEYEMPSPSVYAVYPSRHYLLPKVRSFLDYFAERVGDPPHWDRGWSDSAPQ</sequence>
<dbReference type="InterPro" id="IPR036388">
    <property type="entry name" value="WH-like_DNA-bd_sf"/>
</dbReference>
<dbReference type="GO" id="GO:0006351">
    <property type="term" value="P:DNA-templated transcription"/>
    <property type="evidence" value="ECO:0007669"/>
    <property type="project" value="TreeGrafter"/>
</dbReference>
<dbReference type="InterPro" id="IPR058163">
    <property type="entry name" value="LysR-type_TF_proteobact-type"/>
</dbReference>
<accession>A0A2U8GP93</accession>
<keyword evidence="3" id="KW-0238">DNA-binding</keyword>
<evidence type="ECO:0000256" key="4">
    <source>
        <dbReference type="ARBA" id="ARBA00023163"/>
    </source>
</evidence>
<protein>
    <submittedName>
        <fullName evidence="6">LysR family transcriptional regulator</fullName>
    </submittedName>
</protein>
<evidence type="ECO:0000256" key="1">
    <source>
        <dbReference type="ARBA" id="ARBA00009437"/>
    </source>
</evidence>
<reference evidence="6 7" key="1">
    <citation type="submission" date="2017-06" db="EMBL/GenBank/DDBJ databases">
        <title>Azoarcus.</title>
        <authorList>
            <person name="Woo J.-H."/>
            <person name="Kim H.-S."/>
        </authorList>
    </citation>
    <scope>NUCLEOTIDE SEQUENCE [LARGE SCALE GENOMIC DNA]</scope>
    <source>
        <strain evidence="6 7">TSPY31</strain>
    </source>
</reference>